<name>A0A411ZHI8_9FIRM</name>
<keyword evidence="2" id="KW-0862">Zinc</keyword>
<dbReference type="InterPro" id="IPR011051">
    <property type="entry name" value="RmlC_Cupin_sf"/>
</dbReference>
<accession>A0A411ZHI8</accession>
<dbReference type="GO" id="GO:0046872">
    <property type="term" value="F:metal ion binding"/>
    <property type="evidence" value="ECO:0007669"/>
    <property type="project" value="UniProtKB-KW"/>
</dbReference>
<keyword evidence="3" id="KW-0413">Isomerase</keyword>
<evidence type="ECO:0000313" key="4">
    <source>
        <dbReference type="Proteomes" id="UP000284662"/>
    </source>
</evidence>
<dbReference type="PANTHER" id="PTHR42742">
    <property type="entry name" value="TRANSCRIPTIONAL REPRESSOR MPRA"/>
    <property type="match status" value="1"/>
</dbReference>
<evidence type="ECO:0000256" key="1">
    <source>
        <dbReference type="ARBA" id="ARBA00022723"/>
    </source>
</evidence>
<keyword evidence="1" id="KW-0479">Metal-binding</keyword>
<dbReference type="AlphaFoldDB" id="A0A411ZHI8"/>
<dbReference type="InterPro" id="IPR014710">
    <property type="entry name" value="RmlC-like_jellyroll"/>
</dbReference>
<proteinExistence type="predicted"/>
<dbReference type="EMBL" id="QRST01000044">
    <property type="protein sequence ID" value="RGQ02299.1"/>
    <property type="molecule type" value="Genomic_DNA"/>
</dbReference>
<dbReference type="PANTHER" id="PTHR42742:SF3">
    <property type="entry name" value="FRUCTOKINASE"/>
    <property type="match status" value="1"/>
</dbReference>
<reference evidence="3 4" key="1">
    <citation type="submission" date="2018-08" db="EMBL/GenBank/DDBJ databases">
        <title>A genome reference for cultivated species of the human gut microbiota.</title>
        <authorList>
            <person name="Zou Y."/>
            <person name="Xue W."/>
            <person name="Luo G."/>
        </authorList>
    </citation>
    <scope>NUCLEOTIDE SEQUENCE [LARGE SCALE GENOMIC DNA]</scope>
    <source>
        <strain evidence="3 4">AF29-2</strain>
    </source>
</reference>
<comment type="caution">
    <text evidence="3">The sequence shown here is derived from an EMBL/GenBank/DDBJ whole genome shotgun (WGS) entry which is preliminary data.</text>
</comment>
<sequence length="590" mass="68774">MLWEDRQSNYDKYPKIKIKEIDELSSEAYEGYTDIVSKIKATVENLHKEKVVIVLDYYHGVREKELQINLIEKLNPVKTFYAEEAKLPEKILFKKLARNITDDRVFGVLSVHKINEFYDELKIEALKKQIDEIKQGLIIVYGIGASLVTKGDILIYGDLARWEIQQRFRSHELDNWGVGNYDEDILRKYKRAYFIEWRVLDRHKREVFEEMDFLIDTNKKNNPKMITRKAFYTALEQAVNQPFRLVPYFDEGVWGGTWMEKVCDLKRVKNNFAWCFDGVPEENSLYLDFKGVIVEIPAIDLVFVKAKKLLGEKVYARFGAEFPIRFDFLDTMNGGNLSLQVHPIIDYIQQNFGMHYTQDESYYILDAKDDACVYLGIKEDVDKNDLISALKDGQQGKVFEADKYINKFKVKKHDHISIPAGTIHCSGKNSMVLEISSTPYIFTMKLWDWGRVGLDGLPRPVHLEHGEKVIQYDRKTKWVEKNLLHQEKIISQTDGILEEKTGLNELEFIETRRHWFDRAVKHYTNGSVNVLNLIEGEEAIVTSPENLFAPFVVHYAETFIIPENIKEYTIAPYGKSKGQKIATLKAYVRV</sequence>
<evidence type="ECO:0000313" key="3">
    <source>
        <dbReference type="EMBL" id="RGQ02299.1"/>
    </source>
</evidence>
<dbReference type="RefSeq" id="WP_117977138.1">
    <property type="nucleotide sequence ID" value="NZ_QRST01000044.1"/>
</dbReference>
<dbReference type="Gene3D" id="2.60.120.10">
    <property type="entry name" value="Jelly Rolls"/>
    <property type="match status" value="1"/>
</dbReference>
<dbReference type="GO" id="GO:0016853">
    <property type="term" value="F:isomerase activity"/>
    <property type="evidence" value="ECO:0007669"/>
    <property type="project" value="UniProtKB-KW"/>
</dbReference>
<dbReference type="InterPro" id="IPR051804">
    <property type="entry name" value="Carb_Metab_Reg_Kinase/Isom"/>
</dbReference>
<protein>
    <submittedName>
        <fullName evidence="3">Mannose-6-phosphate isomerase</fullName>
    </submittedName>
</protein>
<dbReference type="CDD" id="cd07010">
    <property type="entry name" value="cupin_PMI_type_I_N_bac"/>
    <property type="match status" value="1"/>
</dbReference>
<dbReference type="Proteomes" id="UP000284662">
    <property type="component" value="Unassembled WGS sequence"/>
</dbReference>
<evidence type="ECO:0000256" key="2">
    <source>
        <dbReference type="ARBA" id="ARBA00022833"/>
    </source>
</evidence>
<dbReference type="SUPFAM" id="SSF51182">
    <property type="entry name" value="RmlC-like cupins"/>
    <property type="match status" value="1"/>
</dbReference>
<gene>
    <name evidence="3" type="ORF">DWZ11_11560</name>
</gene>
<organism evidence="3 4">
    <name type="scientific">Megamonas rupellensis</name>
    <dbReference type="NCBI Taxonomy" id="491921"/>
    <lineage>
        <taxon>Bacteria</taxon>
        <taxon>Bacillati</taxon>
        <taxon>Bacillota</taxon>
        <taxon>Negativicutes</taxon>
        <taxon>Selenomonadales</taxon>
        <taxon>Selenomonadaceae</taxon>
        <taxon>Megamonas</taxon>
    </lineage>
</organism>